<gene>
    <name evidence="2" type="ORF">AB1Y20_020796</name>
</gene>
<keyword evidence="3" id="KW-1185">Reference proteome</keyword>
<dbReference type="AlphaFoldDB" id="A0AB34JZ72"/>
<dbReference type="PANTHER" id="PTHR35331">
    <property type="entry name" value="STAGE V SPORULATION PROTEIN S"/>
    <property type="match status" value="1"/>
</dbReference>
<evidence type="ECO:0000256" key="1">
    <source>
        <dbReference type="SAM" id="MobiDB-lite"/>
    </source>
</evidence>
<dbReference type="InterPro" id="IPR036882">
    <property type="entry name" value="Alba-like_dom_sf"/>
</dbReference>
<feature type="region of interest" description="Disordered" evidence="1">
    <location>
        <begin position="15"/>
        <end position="75"/>
    </location>
</feature>
<proteinExistence type="predicted"/>
<accession>A0AB34JZ72</accession>
<dbReference type="GO" id="GO:0003676">
    <property type="term" value="F:nucleic acid binding"/>
    <property type="evidence" value="ECO:0007669"/>
    <property type="project" value="InterPro"/>
</dbReference>
<name>A0AB34JZ72_PRYPA</name>
<evidence type="ECO:0000313" key="2">
    <source>
        <dbReference type="EMBL" id="KAL1525970.1"/>
    </source>
</evidence>
<dbReference type="EMBL" id="JBGBPQ010000004">
    <property type="protein sequence ID" value="KAL1525970.1"/>
    <property type="molecule type" value="Genomic_DNA"/>
</dbReference>
<dbReference type="Gene3D" id="3.30.110.20">
    <property type="entry name" value="Alba-like domain"/>
    <property type="match status" value="2"/>
</dbReference>
<sequence length="278" mass="29043">MANIDISLDDIISAKAPPRRAPGGRRAAPRAAAAAAAPRAAAATAPRAAPRAARTPRAAANTRAAPYRRGGAAEGEHMANASVADVAHSSRPLLKVKGESRPNTVAGAICSVLRQARGDAALAVLATGPAAINQAMKAMAIARKYLLEEPTPVDLVCTPVFEQDVRAGSNVSFQVSKSSKIIEREPLEEDLAAKEKTDVFKLAGAIAGRIRDGEEVAVTTKGAIPVLVVVKAIATAQDYLSEAEISLKFVVSIVDLENPEIRDATSTYLHFAIVSEKN</sequence>
<comment type="caution">
    <text evidence="2">The sequence shown here is derived from an EMBL/GenBank/DDBJ whole genome shotgun (WGS) entry which is preliminary data.</text>
</comment>
<evidence type="ECO:0000313" key="3">
    <source>
        <dbReference type="Proteomes" id="UP001515480"/>
    </source>
</evidence>
<protein>
    <recommendedName>
        <fullName evidence="4">DNA/RNA-binding protein Alba-like domain-containing protein</fullName>
    </recommendedName>
</protein>
<feature type="compositionally biased region" description="Low complexity" evidence="1">
    <location>
        <begin position="24"/>
        <end position="69"/>
    </location>
</feature>
<evidence type="ECO:0008006" key="4">
    <source>
        <dbReference type="Google" id="ProtNLM"/>
    </source>
</evidence>
<dbReference type="Proteomes" id="UP001515480">
    <property type="component" value="Unassembled WGS sequence"/>
</dbReference>
<reference evidence="2 3" key="1">
    <citation type="journal article" date="2024" name="Science">
        <title>Giant polyketide synthase enzymes in the biosynthesis of giant marine polyether toxins.</title>
        <authorList>
            <person name="Fallon T.R."/>
            <person name="Shende V.V."/>
            <person name="Wierzbicki I.H."/>
            <person name="Pendleton A.L."/>
            <person name="Watervoot N.F."/>
            <person name="Auber R.P."/>
            <person name="Gonzalez D.J."/>
            <person name="Wisecaver J.H."/>
            <person name="Moore B.S."/>
        </authorList>
    </citation>
    <scope>NUCLEOTIDE SEQUENCE [LARGE SCALE GENOMIC DNA]</scope>
    <source>
        <strain evidence="2 3">12B1</strain>
    </source>
</reference>
<organism evidence="2 3">
    <name type="scientific">Prymnesium parvum</name>
    <name type="common">Toxic golden alga</name>
    <dbReference type="NCBI Taxonomy" id="97485"/>
    <lineage>
        <taxon>Eukaryota</taxon>
        <taxon>Haptista</taxon>
        <taxon>Haptophyta</taxon>
        <taxon>Prymnesiophyceae</taxon>
        <taxon>Prymnesiales</taxon>
        <taxon>Prymnesiaceae</taxon>
        <taxon>Prymnesium</taxon>
    </lineage>
</organism>
<dbReference type="InterPro" id="IPR007347">
    <property type="entry name" value="SpoVS"/>
</dbReference>
<dbReference type="Pfam" id="PF04232">
    <property type="entry name" value="SpoVS"/>
    <property type="match status" value="2"/>
</dbReference>
<dbReference type="PANTHER" id="PTHR35331:SF1">
    <property type="entry name" value="STAGE V SPORULATION PROTEIN S"/>
    <property type="match status" value="1"/>
</dbReference>